<proteinExistence type="predicted"/>
<sequence length="250" mass="28363">MVKNRLADEVWVEAGGDFGATKIMTREADYDCSASMVAFSNSYMAIPSSEKARSEPHLWWTVVKWFGSEIRHEVSEIKDQSPFVRARYDSEFISFLGKMIEYFALIMNTASWPLAPAISDFWNICLNRILSTEFVYFSHMEILVNSWHSGLIVRASSQKQEEQGKGISWTLSSGHCCLWTVLAFGHLLPIQSDTLFFGSLYLCLPEVQSCKVVYLHQNVVTCSNIETVSSPMLGSKKPFMLDKCLFALCF</sequence>
<keyword evidence="2" id="KW-1185">Reference proteome</keyword>
<dbReference type="EMBL" id="JBBPBN010000034">
    <property type="protein sequence ID" value="KAK9002901.1"/>
    <property type="molecule type" value="Genomic_DNA"/>
</dbReference>
<name>A0ABR2QR07_9ROSI</name>
<comment type="caution">
    <text evidence="1">The sequence shown here is derived from an EMBL/GenBank/DDBJ whole genome shotgun (WGS) entry which is preliminary data.</text>
</comment>
<organism evidence="1 2">
    <name type="scientific">Hibiscus sabdariffa</name>
    <name type="common">roselle</name>
    <dbReference type="NCBI Taxonomy" id="183260"/>
    <lineage>
        <taxon>Eukaryota</taxon>
        <taxon>Viridiplantae</taxon>
        <taxon>Streptophyta</taxon>
        <taxon>Embryophyta</taxon>
        <taxon>Tracheophyta</taxon>
        <taxon>Spermatophyta</taxon>
        <taxon>Magnoliopsida</taxon>
        <taxon>eudicotyledons</taxon>
        <taxon>Gunneridae</taxon>
        <taxon>Pentapetalae</taxon>
        <taxon>rosids</taxon>
        <taxon>malvids</taxon>
        <taxon>Malvales</taxon>
        <taxon>Malvaceae</taxon>
        <taxon>Malvoideae</taxon>
        <taxon>Hibiscus</taxon>
    </lineage>
</organism>
<dbReference type="Proteomes" id="UP001396334">
    <property type="component" value="Unassembled WGS sequence"/>
</dbReference>
<gene>
    <name evidence="1" type="ORF">V6N11_060476</name>
</gene>
<evidence type="ECO:0000313" key="1">
    <source>
        <dbReference type="EMBL" id="KAK9002901.1"/>
    </source>
</evidence>
<evidence type="ECO:0000313" key="2">
    <source>
        <dbReference type="Proteomes" id="UP001396334"/>
    </source>
</evidence>
<reference evidence="1 2" key="1">
    <citation type="journal article" date="2024" name="G3 (Bethesda)">
        <title>Genome assembly of Hibiscus sabdariffa L. provides insights into metabolisms of medicinal natural products.</title>
        <authorList>
            <person name="Kim T."/>
        </authorList>
    </citation>
    <scope>NUCLEOTIDE SEQUENCE [LARGE SCALE GENOMIC DNA]</scope>
    <source>
        <strain evidence="1">TK-2024</strain>
        <tissue evidence="1">Old leaves</tissue>
    </source>
</reference>
<accession>A0ABR2QR07</accession>
<protein>
    <submittedName>
        <fullName evidence="1">Uncharacterized protein</fullName>
    </submittedName>
</protein>